<protein>
    <recommendedName>
        <fullName evidence="4">DNA replication checkpoint mediator MRC1 domain-containing protein</fullName>
    </recommendedName>
</protein>
<feature type="region of interest" description="Disordered" evidence="1">
    <location>
        <begin position="446"/>
        <end position="519"/>
    </location>
</feature>
<feature type="compositionally biased region" description="Basic and acidic residues" evidence="1">
    <location>
        <begin position="237"/>
        <end position="249"/>
    </location>
</feature>
<feature type="compositionally biased region" description="Basic and acidic residues" evidence="1">
    <location>
        <begin position="282"/>
        <end position="295"/>
    </location>
</feature>
<sequence length="668" mass="74648">MDGDNPNVPSSAMDIAAETQSLLQSLRQDNARKQEEVRAKKEALLSKLRAKSTSIPQSQSTASQTVFSPTKKAKFQIPVARATSHPLLNGKKRMLGEIKKTALIQGADSMAKLFGYKNYMEQKEHLQKEELVRIQLMELKKKQEEEAKASNPVPDEEMDDDASDEDFVPEDEGEEPAGEPEPEASSEAAETEQILPSKEIASGVMTSEAPVHDKPQTSEADLMAAAGLSPDDESDHEDEHHTSDDYHSDADDEGDSTRPRRRLVKAAVSESDSSDVEDSADAAERREKRNKDKAANYRAILAADASKNNRRRDPLSNNLVESEAEEEEEEDVLKIGGLGDFGFGVPEPKVVEKDKEDEADLVLREDDLENIVDELSDDEKDKDADDYFRERMEAQDRDEVSEVMRNVREGFGRNRRIFSSSLNGEARGRFNLDELVAADGSKKEAARLGLLESDEEGGEDDDKIAEEEEEDDEEARMERELRERYQRQPKIYITSSESESESEVEEVAPDMPSDEEREARQMKLFSAKAKINRRMQRMMQIKAQEPKAALNALDDIDDKELEQVVLPSTTTPAVIPSAPILQKRSSLSLTSSSTSFSRISDSCKRFHASASKAFVFTAETTVDDDDKVDRTTVKRKLPHSNAPLPRKKPAMHKKPSSLFSALSSYQCT</sequence>
<name>A0A6G0XHK2_9STRA</name>
<feature type="compositionally biased region" description="Acidic residues" evidence="1">
    <location>
        <begin position="154"/>
        <end position="184"/>
    </location>
</feature>
<feature type="compositionally biased region" description="Polar residues" evidence="1">
    <location>
        <begin position="657"/>
        <end position="668"/>
    </location>
</feature>
<feature type="compositionally biased region" description="Basic residues" evidence="1">
    <location>
        <begin position="645"/>
        <end position="655"/>
    </location>
</feature>
<evidence type="ECO:0008006" key="4">
    <source>
        <dbReference type="Google" id="ProtNLM"/>
    </source>
</evidence>
<feature type="compositionally biased region" description="Basic and acidic residues" evidence="1">
    <location>
        <begin position="476"/>
        <end position="486"/>
    </location>
</feature>
<feature type="compositionally biased region" description="Acidic residues" evidence="1">
    <location>
        <begin position="322"/>
        <end position="331"/>
    </location>
</feature>
<keyword evidence="3" id="KW-1185">Reference proteome</keyword>
<evidence type="ECO:0000313" key="3">
    <source>
        <dbReference type="Proteomes" id="UP000481153"/>
    </source>
</evidence>
<dbReference type="AlphaFoldDB" id="A0A6G0XHK2"/>
<dbReference type="VEuPathDB" id="FungiDB:AeMF1_009049"/>
<proteinExistence type="predicted"/>
<comment type="caution">
    <text evidence="2">The sequence shown here is derived from an EMBL/GenBank/DDBJ whole genome shotgun (WGS) entry which is preliminary data.</text>
</comment>
<gene>
    <name evidence="2" type="ORF">Ae201684_004844</name>
</gene>
<evidence type="ECO:0000313" key="2">
    <source>
        <dbReference type="EMBL" id="KAF0739674.1"/>
    </source>
</evidence>
<feature type="compositionally biased region" description="Acidic residues" evidence="1">
    <location>
        <begin position="272"/>
        <end position="281"/>
    </location>
</feature>
<evidence type="ECO:0000256" key="1">
    <source>
        <dbReference type="SAM" id="MobiDB-lite"/>
    </source>
</evidence>
<feature type="region of interest" description="Disordered" evidence="1">
    <location>
        <begin position="142"/>
        <end position="339"/>
    </location>
</feature>
<organism evidence="2 3">
    <name type="scientific">Aphanomyces euteiches</name>
    <dbReference type="NCBI Taxonomy" id="100861"/>
    <lineage>
        <taxon>Eukaryota</taxon>
        <taxon>Sar</taxon>
        <taxon>Stramenopiles</taxon>
        <taxon>Oomycota</taxon>
        <taxon>Saprolegniomycetes</taxon>
        <taxon>Saprolegniales</taxon>
        <taxon>Verrucalvaceae</taxon>
        <taxon>Aphanomyces</taxon>
    </lineage>
</organism>
<feature type="region of interest" description="Disordered" evidence="1">
    <location>
        <begin position="49"/>
        <end position="72"/>
    </location>
</feature>
<feature type="region of interest" description="Disordered" evidence="1">
    <location>
        <begin position="625"/>
        <end position="668"/>
    </location>
</feature>
<accession>A0A6G0XHK2</accession>
<feature type="compositionally biased region" description="Acidic residues" evidence="1">
    <location>
        <begin position="498"/>
        <end position="516"/>
    </location>
</feature>
<dbReference type="EMBL" id="VJMJ01000063">
    <property type="protein sequence ID" value="KAF0739674.1"/>
    <property type="molecule type" value="Genomic_DNA"/>
</dbReference>
<dbReference type="Proteomes" id="UP000481153">
    <property type="component" value="Unassembled WGS sequence"/>
</dbReference>
<feature type="compositionally biased region" description="Acidic residues" evidence="1">
    <location>
        <begin position="452"/>
        <end position="475"/>
    </location>
</feature>
<feature type="compositionally biased region" description="Polar residues" evidence="1">
    <location>
        <begin position="51"/>
        <end position="68"/>
    </location>
</feature>
<reference evidence="2 3" key="1">
    <citation type="submission" date="2019-07" db="EMBL/GenBank/DDBJ databases">
        <title>Genomics analysis of Aphanomyces spp. identifies a new class of oomycete effector associated with host adaptation.</title>
        <authorList>
            <person name="Gaulin E."/>
        </authorList>
    </citation>
    <scope>NUCLEOTIDE SEQUENCE [LARGE SCALE GENOMIC DNA]</scope>
    <source>
        <strain evidence="2 3">ATCC 201684</strain>
    </source>
</reference>